<evidence type="ECO:0000313" key="1">
    <source>
        <dbReference type="EMBL" id="PKU62966.1"/>
    </source>
</evidence>
<reference evidence="1 2" key="1">
    <citation type="journal article" date="2016" name="Sci. Rep.">
        <title>The Dendrobium catenatum Lindl. genome sequence provides insights into polysaccharide synthase, floral development and adaptive evolution.</title>
        <authorList>
            <person name="Zhang G.Q."/>
            <person name="Xu Q."/>
            <person name="Bian C."/>
            <person name="Tsai W.C."/>
            <person name="Yeh C.M."/>
            <person name="Liu K.W."/>
            <person name="Yoshida K."/>
            <person name="Zhang L.S."/>
            <person name="Chang S.B."/>
            <person name="Chen F."/>
            <person name="Shi Y."/>
            <person name="Su Y.Y."/>
            <person name="Zhang Y.Q."/>
            <person name="Chen L.J."/>
            <person name="Yin Y."/>
            <person name="Lin M."/>
            <person name="Huang H."/>
            <person name="Deng H."/>
            <person name="Wang Z.W."/>
            <person name="Zhu S.L."/>
            <person name="Zhao X."/>
            <person name="Deng C."/>
            <person name="Niu S.C."/>
            <person name="Huang J."/>
            <person name="Wang M."/>
            <person name="Liu G.H."/>
            <person name="Yang H.J."/>
            <person name="Xiao X.J."/>
            <person name="Hsiao Y.Y."/>
            <person name="Wu W.L."/>
            <person name="Chen Y.Y."/>
            <person name="Mitsuda N."/>
            <person name="Ohme-Takagi M."/>
            <person name="Luo Y.B."/>
            <person name="Van de Peer Y."/>
            <person name="Liu Z.J."/>
        </authorList>
    </citation>
    <scope>NUCLEOTIDE SEQUENCE [LARGE SCALE GENOMIC DNA]</scope>
    <source>
        <tissue evidence="1">The whole plant</tissue>
    </source>
</reference>
<dbReference type="AlphaFoldDB" id="A0A2I0VHS2"/>
<protein>
    <submittedName>
        <fullName evidence="1">Uncharacterized protein</fullName>
    </submittedName>
</protein>
<dbReference type="Proteomes" id="UP000233837">
    <property type="component" value="Unassembled WGS sequence"/>
</dbReference>
<name>A0A2I0VHS2_9ASPA</name>
<keyword evidence="2" id="KW-1185">Reference proteome</keyword>
<organism evidence="1 2">
    <name type="scientific">Dendrobium catenatum</name>
    <dbReference type="NCBI Taxonomy" id="906689"/>
    <lineage>
        <taxon>Eukaryota</taxon>
        <taxon>Viridiplantae</taxon>
        <taxon>Streptophyta</taxon>
        <taxon>Embryophyta</taxon>
        <taxon>Tracheophyta</taxon>
        <taxon>Spermatophyta</taxon>
        <taxon>Magnoliopsida</taxon>
        <taxon>Liliopsida</taxon>
        <taxon>Asparagales</taxon>
        <taxon>Orchidaceae</taxon>
        <taxon>Epidendroideae</taxon>
        <taxon>Malaxideae</taxon>
        <taxon>Dendrobiinae</taxon>
        <taxon>Dendrobium</taxon>
    </lineage>
</organism>
<sequence>MVDVLQSQPNKFLRLKCLAFGIVKNVRARSGLVERGQIVFAVGEGVPFGRRMLPEKCDSVPRNPLPQ</sequence>
<proteinExistence type="predicted"/>
<reference evidence="1 2" key="2">
    <citation type="journal article" date="2017" name="Nature">
        <title>The Apostasia genome and the evolution of orchids.</title>
        <authorList>
            <person name="Zhang G.Q."/>
            <person name="Liu K.W."/>
            <person name="Li Z."/>
            <person name="Lohaus R."/>
            <person name="Hsiao Y.Y."/>
            <person name="Niu S.C."/>
            <person name="Wang J.Y."/>
            <person name="Lin Y.C."/>
            <person name="Xu Q."/>
            <person name="Chen L.J."/>
            <person name="Yoshida K."/>
            <person name="Fujiwara S."/>
            <person name="Wang Z.W."/>
            <person name="Zhang Y.Q."/>
            <person name="Mitsuda N."/>
            <person name="Wang M."/>
            <person name="Liu G.H."/>
            <person name="Pecoraro L."/>
            <person name="Huang H.X."/>
            <person name="Xiao X.J."/>
            <person name="Lin M."/>
            <person name="Wu X.Y."/>
            <person name="Wu W.L."/>
            <person name="Chen Y.Y."/>
            <person name="Chang S.B."/>
            <person name="Sakamoto S."/>
            <person name="Ohme-Takagi M."/>
            <person name="Yagi M."/>
            <person name="Zeng S.J."/>
            <person name="Shen C.Y."/>
            <person name="Yeh C.M."/>
            <person name="Luo Y.B."/>
            <person name="Tsai W.C."/>
            <person name="Van de Peer Y."/>
            <person name="Liu Z.J."/>
        </authorList>
    </citation>
    <scope>NUCLEOTIDE SEQUENCE [LARGE SCALE GENOMIC DNA]</scope>
    <source>
        <tissue evidence="1">The whole plant</tissue>
    </source>
</reference>
<gene>
    <name evidence="1" type="ORF">MA16_Dca029195</name>
</gene>
<accession>A0A2I0VHS2</accession>
<evidence type="ECO:0000313" key="2">
    <source>
        <dbReference type="Proteomes" id="UP000233837"/>
    </source>
</evidence>
<dbReference type="EMBL" id="KZ504182">
    <property type="protein sequence ID" value="PKU62966.1"/>
    <property type="molecule type" value="Genomic_DNA"/>
</dbReference>